<feature type="chain" id="PRO_5022893332" description="Carboxylesterase type B domain-containing protein" evidence="1">
    <location>
        <begin position="21"/>
        <end position="563"/>
    </location>
</feature>
<evidence type="ECO:0000313" key="4">
    <source>
        <dbReference type="Proteomes" id="UP000398389"/>
    </source>
</evidence>
<dbReference type="PANTHER" id="PTHR11559">
    <property type="entry name" value="CARBOXYLESTERASE"/>
    <property type="match status" value="1"/>
</dbReference>
<accession>A0A5E8C4K9</accession>
<evidence type="ECO:0000259" key="2">
    <source>
        <dbReference type="Pfam" id="PF00135"/>
    </source>
</evidence>
<protein>
    <recommendedName>
        <fullName evidence="2">Carboxylesterase type B domain-containing protein</fullName>
    </recommendedName>
</protein>
<evidence type="ECO:0000313" key="3">
    <source>
        <dbReference type="EMBL" id="VVT56076.1"/>
    </source>
</evidence>
<proteinExistence type="predicted"/>
<feature type="domain" description="Carboxylesterase type B" evidence="2">
    <location>
        <begin position="42"/>
        <end position="538"/>
    </location>
</feature>
<dbReference type="PROSITE" id="PS00941">
    <property type="entry name" value="CARBOXYLESTERASE_B_2"/>
    <property type="match status" value="1"/>
</dbReference>
<dbReference type="Proteomes" id="UP000398389">
    <property type="component" value="Unassembled WGS sequence"/>
</dbReference>
<dbReference type="AlphaFoldDB" id="A0A5E8C4K9"/>
<dbReference type="OrthoDB" id="408631at2759"/>
<dbReference type="InterPro" id="IPR002018">
    <property type="entry name" value="CarbesteraseB"/>
</dbReference>
<gene>
    <name evidence="3" type="ORF">SAPINGB_P004787</name>
</gene>
<keyword evidence="1" id="KW-0732">Signal</keyword>
<dbReference type="GeneID" id="43583602"/>
<sequence>MKILKTKTLGFAYIVSSVLSLPFIPHVDVELKNGDVVTGLRKLGVESFRGIPYAEPPINDLRFKPSIPYSKSIDGLEALDFGDTCYQVNPLGIWDYMRKVGAHTEWITPSLIDGLKSSKMSEDCLTLNIYRPPHLPPGQRVPVLVWTYGGAFQFGSTTLYPGGRYVRDSVKMDQPVIFVSYNYRAGPWGFLGGSAIDAENSTNAAVWDSINAFRWIKKNIASFGGDPERITAFGTSTGAQLLSHTMLTKVFRKESLFNSVILQSGSVLPFGPANGFATERQFWTFANASGCPTNIPATKALNCLRSKPADELYQAQTYDNDLSNSFDLAAAFSIWSPRQDGRMWNANPYEIVVNGHTPDIPMIIGQQEDEGTLVSILFATKEKEETDKKLRTLFPFGGQNFTNYIDLYSSDPAEGAPFRTGEKNQLYPDFKRSSAILTDIFYTIPRRLILENTDCNSSPRYVYYSTAFHNKIPYFGSTQMTDVIWQFYLFRNYASNAFRRYFISFANNHNPNINTNLVEWPEWTTEEQQVLHIERKNGSIIVDDFRLEQSGYAISHYKIFNTL</sequence>
<name>A0A5E8C4K9_9ASCO</name>
<dbReference type="InterPro" id="IPR029058">
    <property type="entry name" value="AB_hydrolase_fold"/>
</dbReference>
<reference evidence="3 4" key="1">
    <citation type="submission" date="2019-09" db="EMBL/GenBank/DDBJ databases">
        <authorList>
            <person name="Brejova B."/>
        </authorList>
    </citation>
    <scope>NUCLEOTIDE SEQUENCE [LARGE SCALE GENOMIC DNA]</scope>
</reference>
<dbReference type="Gene3D" id="3.40.50.1820">
    <property type="entry name" value="alpha/beta hydrolase"/>
    <property type="match status" value="1"/>
</dbReference>
<evidence type="ECO:0000256" key="1">
    <source>
        <dbReference type="SAM" id="SignalP"/>
    </source>
</evidence>
<dbReference type="EMBL" id="CABVLU010000004">
    <property type="protein sequence ID" value="VVT56076.1"/>
    <property type="molecule type" value="Genomic_DNA"/>
</dbReference>
<dbReference type="RefSeq" id="XP_031855393.1">
    <property type="nucleotide sequence ID" value="XM_031999502.1"/>
</dbReference>
<organism evidence="3 4">
    <name type="scientific">Magnusiomyces paraingens</name>
    <dbReference type="NCBI Taxonomy" id="2606893"/>
    <lineage>
        <taxon>Eukaryota</taxon>
        <taxon>Fungi</taxon>
        <taxon>Dikarya</taxon>
        <taxon>Ascomycota</taxon>
        <taxon>Saccharomycotina</taxon>
        <taxon>Dipodascomycetes</taxon>
        <taxon>Dipodascales</taxon>
        <taxon>Dipodascaceae</taxon>
        <taxon>Magnusiomyces</taxon>
    </lineage>
</organism>
<keyword evidence="4" id="KW-1185">Reference proteome</keyword>
<dbReference type="SUPFAM" id="SSF53474">
    <property type="entry name" value="alpha/beta-Hydrolases"/>
    <property type="match status" value="1"/>
</dbReference>
<feature type="signal peptide" evidence="1">
    <location>
        <begin position="1"/>
        <end position="20"/>
    </location>
</feature>
<dbReference type="Pfam" id="PF00135">
    <property type="entry name" value="COesterase"/>
    <property type="match status" value="1"/>
</dbReference>
<dbReference type="InterPro" id="IPR019819">
    <property type="entry name" value="Carboxylesterase_B_CS"/>
</dbReference>
<dbReference type="InterPro" id="IPR050309">
    <property type="entry name" value="Type-B_Carboxylest/Lipase"/>
</dbReference>